<comment type="caution">
    <text evidence="2">The sequence shown here is derived from an EMBL/GenBank/DDBJ whole genome shotgun (WGS) entry which is preliminary data.</text>
</comment>
<reference evidence="2 3" key="1">
    <citation type="submission" date="2020-01" db="EMBL/GenBank/DDBJ databases">
        <authorList>
            <person name="Gupta K D."/>
        </authorList>
    </citation>
    <scope>NUCLEOTIDE SEQUENCE [LARGE SCALE GENOMIC DNA]</scope>
</reference>
<name>A0A8S0VS10_CYCAE</name>
<organism evidence="2 3">
    <name type="scientific">Cyclocybe aegerita</name>
    <name type="common">Black poplar mushroom</name>
    <name type="synonym">Agrocybe aegerita</name>
    <dbReference type="NCBI Taxonomy" id="1973307"/>
    <lineage>
        <taxon>Eukaryota</taxon>
        <taxon>Fungi</taxon>
        <taxon>Dikarya</taxon>
        <taxon>Basidiomycota</taxon>
        <taxon>Agaricomycotina</taxon>
        <taxon>Agaricomycetes</taxon>
        <taxon>Agaricomycetidae</taxon>
        <taxon>Agaricales</taxon>
        <taxon>Agaricineae</taxon>
        <taxon>Bolbitiaceae</taxon>
        <taxon>Cyclocybe</taxon>
    </lineage>
</organism>
<evidence type="ECO:0000313" key="3">
    <source>
        <dbReference type="Proteomes" id="UP000467700"/>
    </source>
</evidence>
<dbReference type="PROSITE" id="PS50181">
    <property type="entry name" value="FBOX"/>
    <property type="match status" value="1"/>
</dbReference>
<feature type="domain" description="F-box" evidence="1">
    <location>
        <begin position="1"/>
        <end position="48"/>
    </location>
</feature>
<gene>
    <name evidence="2" type="ORF">AAE3_LOCUS7760</name>
</gene>
<accession>A0A8S0VS10</accession>
<dbReference type="Gene3D" id="3.80.10.10">
    <property type="entry name" value="Ribonuclease Inhibitor"/>
    <property type="match status" value="1"/>
</dbReference>
<protein>
    <recommendedName>
        <fullName evidence="1">F-box domain-containing protein</fullName>
    </recommendedName>
</protein>
<dbReference type="InterPro" id="IPR032675">
    <property type="entry name" value="LRR_dom_sf"/>
</dbReference>
<dbReference type="InterPro" id="IPR001810">
    <property type="entry name" value="F-box_dom"/>
</dbReference>
<dbReference type="EMBL" id="CACVBS010000049">
    <property type="protein sequence ID" value="CAA7265479.1"/>
    <property type="molecule type" value="Genomic_DNA"/>
</dbReference>
<evidence type="ECO:0000259" key="1">
    <source>
        <dbReference type="PROSITE" id="PS50181"/>
    </source>
</evidence>
<keyword evidence="3" id="KW-1185">Reference proteome</keyword>
<dbReference type="AlphaFoldDB" id="A0A8S0VS10"/>
<evidence type="ECO:0000313" key="2">
    <source>
        <dbReference type="EMBL" id="CAA7265479.1"/>
    </source>
</evidence>
<dbReference type="OrthoDB" id="3036354at2759"/>
<dbReference type="Proteomes" id="UP000467700">
    <property type="component" value="Unassembled WGS sequence"/>
</dbReference>
<proteinExistence type="predicted"/>
<sequence length="453" mass="50623">MILLDLPPENLDHIASAIDSPAELGNLGATCKLLHSIVSPNHTQYREIRAPMLSPVWKKLTENHALAQNVRVVEVQSTRFKKFHNRVDDPIVPVAYRDAEAIVEKGMDRSGSPEDRRAAKIAANLSAERIFVEALEAMVNLTSFHWSHTPTLIDPTKESSVWEVIARLDRILHLHVIDVNFWTNFEEPYTIATMQQEIDDSACHRPTFNPKFFSLGCLKTFSLHTGAYSHETSRNPGPDLERLTTMLVHGCGPDLETLSLSIIGRGSPYRPHISALKESVLSRSWSHLTELKLWEWVYAPEQLGLFLALHPTLERLTLSQQSHYSCLAPSFPSQSLVLPNLRRICAYECGEHVVGAILHAKVYTPRPLEEIQSVTISHDFLDHLHQSGGGPLLKRLGISTASRLIEDTPTFHGLIQRLAEVAPNLEVLTVDSKATLVRAVTLPGPQISLKLLL</sequence>